<dbReference type="AlphaFoldDB" id="A0AAW3T4F3"/>
<comment type="caution">
    <text evidence="1">The sequence shown here is derived from an EMBL/GenBank/DDBJ whole genome shotgun (WGS) entry which is preliminary data.</text>
</comment>
<proteinExistence type="predicted"/>
<protein>
    <recommendedName>
        <fullName evidence="5">Lipoprotein</fullName>
    </recommendedName>
</protein>
<evidence type="ECO:0000313" key="2">
    <source>
        <dbReference type="EMBL" id="NUU14612.1"/>
    </source>
</evidence>
<evidence type="ECO:0008006" key="5">
    <source>
        <dbReference type="Google" id="ProtNLM"/>
    </source>
</evidence>
<reference evidence="1 4" key="2">
    <citation type="submission" date="2020-07" db="EMBL/GenBank/DDBJ databases">
        <title>Above-ground endophytic microbial communities from plants in different locations in the United States.</title>
        <authorList>
            <person name="Frank C."/>
        </authorList>
    </citation>
    <scope>NUCLEOTIDE SEQUENCE [LARGE SCALE GENOMIC DNA]</scope>
    <source>
        <strain evidence="1 4">WPL5_2</strain>
    </source>
</reference>
<sequence length="189" mass="20910">MSVLVGALLTACSAEPEGQGLAHESFASAGPWAEEFAASSEHASEFETAILRDGVITPAELEEAQSRKRRCMLDAGIIWDIFDDGTSQAEAADGGALGPTDEVHAVLDRCARRFDRSVTYLFNEIRRNPERQDEAKITVTCLRNAGVVGPEYDELRWRADDEEGTYPFDVYDARVEECRLDPLGLWRSP</sequence>
<dbReference type="RefSeq" id="WP_175352082.1">
    <property type="nucleotide sequence ID" value="NZ_BAAAWQ010000001.1"/>
</dbReference>
<keyword evidence="3" id="KW-1185">Reference proteome</keyword>
<dbReference type="EMBL" id="JACGXP010000001">
    <property type="protein sequence ID" value="MBA8989810.1"/>
    <property type="molecule type" value="Genomic_DNA"/>
</dbReference>
<dbReference type="Proteomes" id="UP000573001">
    <property type="component" value="Unassembled WGS sequence"/>
</dbReference>
<name>A0AAW3T4F3_9MICO</name>
<reference evidence="2 3" key="1">
    <citation type="submission" date="2020-05" db="EMBL/GenBank/DDBJ databases">
        <title>Genome Sequencing of Type Strains.</title>
        <authorList>
            <person name="Lemaire J.F."/>
            <person name="Inderbitzin P."/>
            <person name="Gregorio O.A."/>
            <person name="Collins S.B."/>
            <person name="Wespe N."/>
            <person name="Knight-Connoni V."/>
        </authorList>
    </citation>
    <scope>NUCLEOTIDE SEQUENCE [LARGE SCALE GENOMIC DNA]</scope>
    <source>
        <strain evidence="2 3">ATCC 19096</strain>
    </source>
</reference>
<gene>
    <name evidence="1" type="ORF">FHW23_001042</name>
    <name evidence="2" type="ORF">HP507_12315</name>
</gene>
<dbReference type="Proteomes" id="UP000590225">
    <property type="component" value="Unassembled WGS sequence"/>
</dbReference>
<dbReference type="EMBL" id="JABMCE010000082">
    <property type="protein sequence ID" value="NUU14612.1"/>
    <property type="molecule type" value="Genomic_DNA"/>
</dbReference>
<accession>A0AAW3T4F3</accession>
<evidence type="ECO:0000313" key="1">
    <source>
        <dbReference type="EMBL" id="MBA8989810.1"/>
    </source>
</evidence>
<evidence type="ECO:0000313" key="3">
    <source>
        <dbReference type="Proteomes" id="UP000573001"/>
    </source>
</evidence>
<organism evidence="1 4">
    <name type="scientific">Curtobacterium pusillum</name>
    <dbReference type="NCBI Taxonomy" id="69373"/>
    <lineage>
        <taxon>Bacteria</taxon>
        <taxon>Bacillati</taxon>
        <taxon>Actinomycetota</taxon>
        <taxon>Actinomycetes</taxon>
        <taxon>Micrococcales</taxon>
        <taxon>Microbacteriaceae</taxon>
        <taxon>Curtobacterium</taxon>
    </lineage>
</organism>
<evidence type="ECO:0000313" key="4">
    <source>
        <dbReference type="Proteomes" id="UP000590225"/>
    </source>
</evidence>